<keyword evidence="5" id="KW-1133">Transmembrane helix</keyword>
<evidence type="ECO:0000256" key="6">
    <source>
        <dbReference type="SAM" id="SignalP"/>
    </source>
</evidence>
<dbReference type="PaxDb" id="8030-ENSSSAP00000023050"/>
<feature type="compositionally biased region" description="Low complexity" evidence="4">
    <location>
        <begin position="666"/>
        <end position="680"/>
    </location>
</feature>
<feature type="region of interest" description="Disordered" evidence="4">
    <location>
        <begin position="350"/>
        <end position="378"/>
    </location>
</feature>
<dbReference type="InterPro" id="IPR032675">
    <property type="entry name" value="LRR_dom_sf"/>
</dbReference>
<feature type="chain" id="PRO_5045941164" evidence="6">
    <location>
        <begin position="23"/>
        <end position="790"/>
    </location>
</feature>
<dbReference type="SMART" id="SM00369">
    <property type="entry name" value="LRR_TYP"/>
    <property type="match status" value="6"/>
</dbReference>
<dbReference type="InterPro" id="IPR050541">
    <property type="entry name" value="LRR_TM_domain-containing"/>
</dbReference>
<dbReference type="Gene3D" id="3.80.10.10">
    <property type="entry name" value="Ribonuclease Inhibitor"/>
    <property type="match status" value="2"/>
</dbReference>
<feature type="transmembrane region" description="Helical" evidence="5">
    <location>
        <begin position="321"/>
        <end position="342"/>
    </location>
</feature>
<keyword evidence="2 6" id="KW-0732">Signal</keyword>
<dbReference type="Pfam" id="PF13855">
    <property type="entry name" value="LRR_8"/>
    <property type="match status" value="2"/>
</dbReference>
<evidence type="ECO:0000259" key="7">
    <source>
        <dbReference type="SMART" id="SM00082"/>
    </source>
</evidence>
<dbReference type="PANTHER" id="PTHR24369">
    <property type="entry name" value="ANTIGEN BSP, PUTATIVE-RELATED"/>
    <property type="match status" value="1"/>
</dbReference>
<organism evidence="8 9">
    <name type="scientific">Salmo salar</name>
    <name type="common">Atlantic salmon</name>
    <dbReference type="NCBI Taxonomy" id="8030"/>
    <lineage>
        <taxon>Eukaryota</taxon>
        <taxon>Metazoa</taxon>
        <taxon>Chordata</taxon>
        <taxon>Craniata</taxon>
        <taxon>Vertebrata</taxon>
        <taxon>Euteleostomi</taxon>
        <taxon>Actinopterygii</taxon>
        <taxon>Neopterygii</taxon>
        <taxon>Teleostei</taxon>
        <taxon>Protacanthopterygii</taxon>
        <taxon>Salmoniformes</taxon>
        <taxon>Salmonidae</taxon>
        <taxon>Salmoninae</taxon>
        <taxon>Salmo</taxon>
    </lineage>
</organism>
<dbReference type="InterPro" id="IPR000483">
    <property type="entry name" value="Cys-rich_flank_reg_C"/>
</dbReference>
<feature type="compositionally biased region" description="Basic and acidic residues" evidence="4">
    <location>
        <begin position="432"/>
        <end position="453"/>
    </location>
</feature>
<proteinExistence type="predicted"/>
<reference evidence="9" key="1">
    <citation type="submission" date="2025-08" db="UniProtKB">
        <authorList>
            <consortium name="RefSeq"/>
        </authorList>
    </citation>
    <scope>IDENTIFICATION</scope>
</reference>
<feature type="compositionally biased region" description="Polar residues" evidence="4">
    <location>
        <begin position="701"/>
        <end position="719"/>
    </location>
</feature>
<name>A0A1S3PGA4_SALSA</name>
<feature type="compositionally biased region" description="Basic and acidic residues" evidence="4">
    <location>
        <begin position="464"/>
        <end position="483"/>
    </location>
</feature>
<dbReference type="AlphaFoldDB" id="A0A1S3PGA4"/>
<dbReference type="SMART" id="SM00082">
    <property type="entry name" value="LRRCT"/>
    <property type="match status" value="1"/>
</dbReference>
<protein>
    <submittedName>
        <fullName evidence="9">Uncharacterized protein isoform X1</fullName>
    </submittedName>
</protein>
<evidence type="ECO:0000256" key="1">
    <source>
        <dbReference type="ARBA" id="ARBA00022614"/>
    </source>
</evidence>
<dbReference type="GO" id="GO:0005886">
    <property type="term" value="C:plasma membrane"/>
    <property type="evidence" value="ECO:0007669"/>
    <property type="project" value="TreeGrafter"/>
</dbReference>
<dbReference type="GeneID" id="106585219"/>
<feature type="compositionally biased region" description="Polar residues" evidence="4">
    <location>
        <begin position="731"/>
        <end position="742"/>
    </location>
</feature>
<keyword evidence="5" id="KW-0812">Transmembrane</keyword>
<feature type="region of interest" description="Disordered" evidence="4">
    <location>
        <begin position="557"/>
        <end position="745"/>
    </location>
</feature>
<accession>A0A1S3PGA4</accession>
<dbReference type="RefSeq" id="XP_014026660.2">
    <property type="nucleotide sequence ID" value="XM_014171185.2"/>
</dbReference>
<evidence type="ECO:0000313" key="8">
    <source>
        <dbReference type="Proteomes" id="UP001652741"/>
    </source>
</evidence>
<evidence type="ECO:0000313" key="9">
    <source>
        <dbReference type="RefSeq" id="XP_014026660.2"/>
    </source>
</evidence>
<evidence type="ECO:0000256" key="5">
    <source>
        <dbReference type="SAM" id="Phobius"/>
    </source>
</evidence>
<evidence type="ECO:0000256" key="4">
    <source>
        <dbReference type="SAM" id="MobiDB-lite"/>
    </source>
</evidence>
<dbReference type="Bgee" id="ENSSSAG00000015509">
    <property type="expression patterns" value="Expressed in mesonephros and 2 other cell types or tissues"/>
</dbReference>
<feature type="domain" description="LRRCT" evidence="7">
    <location>
        <begin position="247"/>
        <end position="297"/>
    </location>
</feature>
<evidence type="ECO:0000256" key="2">
    <source>
        <dbReference type="ARBA" id="ARBA00022729"/>
    </source>
</evidence>
<keyword evidence="3" id="KW-0677">Repeat</keyword>
<dbReference type="PANTHER" id="PTHR24369:SF210">
    <property type="entry name" value="CHAOPTIN-RELATED"/>
    <property type="match status" value="1"/>
</dbReference>
<dbReference type="InterPro" id="IPR001611">
    <property type="entry name" value="Leu-rich_rpt"/>
</dbReference>
<dbReference type="KEGG" id="sasa:106585219"/>
<dbReference type="STRING" id="8030.ENSSSAP00000023050"/>
<gene>
    <name evidence="9" type="primary">LOC106585219</name>
</gene>
<feature type="region of interest" description="Disordered" evidence="4">
    <location>
        <begin position="432"/>
        <end position="489"/>
    </location>
</feature>
<feature type="signal peptide" evidence="6">
    <location>
        <begin position="1"/>
        <end position="22"/>
    </location>
</feature>
<evidence type="ECO:0000256" key="3">
    <source>
        <dbReference type="ARBA" id="ARBA00022737"/>
    </source>
</evidence>
<dbReference type="PROSITE" id="PS51450">
    <property type="entry name" value="LRR"/>
    <property type="match status" value="3"/>
</dbReference>
<keyword evidence="5" id="KW-0472">Membrane</keyword>
<feature type="compositionally biased region" description="Low complexity" evidence="4">
    <location>
        <begin position="612"/>
        <end position="623"/>
    </location>
</feature>
<sequence length="790" mass="86770">MNVSAAGLSVLMLCGVLVSVRSNICTLEGKIYICQEIPQSYPAGLVSLVLFVSNVGAINRTVFSSDNLASITRLTINNAGITDIASRALWFFRNLKTLSLDLNNISQLNPAWFSQPAILQNLTLIQNHIEVVEDSMLSGLTGLISLNLTRNMIKSIAPGSFSTQTHLASLDLSGNRIVTISPGSFSGLTGLTSLNLARNRIKTISPGCFSTLTSLAYLDLSDNRLTRVNPQDLLPLSPATQIRLDGNPWDCSCGVEDFVIFLRGLQNASLLEREMEVTCASPSALRGQPVWNVSKCLIPNPQPQEDTHIQPPAMSITVSTLIAVIVVLCILICVVCALAVVWRRKRETKQVKPSLETKEEEEAAEQPDSSTLHRQVASMSDWDPELAARIYRSGVRAKSADAVLSTSQFCRAEREAHRAVVETERELYRTEGVRERPLKEMRNSEEEKSKEPGDNESQGVDRNLTGKDDIKGEVSQENDRDDGTVNLQDGGQNIICVSQDSETIPYLTIGADPAEPNLERHKGPSPQKVMTRISTWPPTSAQWQTHFAIQREGLCVFPENDPGQEVEGGTENQSPDHEVKQIQSPDPGETKNQSPDLEQEFKDETDNRSADVSVSVLESSPSPIALESSPPEGDMGEVNAEENCSTSPEYDPVSLDDTEPEPLIETSETLSDLVDTSLSSNALTQTETNPGQENPEELDNKPTQIINRAVQSEGKSNRNGVPKRAGRSRESTAPPSGVSPSDDNLLLDNEYVYIDLLHEVVQNQGRWTRERWKQTHLNKAASKRSKHQGH</sequence>
<feature type="compositionally biased region" description="Basic and acidic residues" evidence="4">
    <location>
        <begin position="599"/>
        <end position="609"/>
    </location>
</feature>
<dbReference type="SUPFAM" id="SSF52058">
    <property type="entry name" value="L domain-like"/>
    <property type="match status" value="1"/>
</dbReference>
<feature type="compositionally biased region" description="Polar residues" evidence="4">
    <location>
        <begin position="681"/>
        <end position="692"/>
    </location>
</feature>
<keyword evidence="1" id="KW-0433">Leucine-rich repeat</keyword>
<dbReference type="Proteomes" id="UP001652741">
    <property type="component" value="Chromosome ssa24"/>
</dbReference>
<dbReference type="InterPro" id="IPR003591">
    <property type="entry name" value="Leu-rich_rpt_typical-subtyp"/>
</dbReference>
<keyword evidence="8" id="KW-1185">Reference proteome</keyword>